<sequence>MSQVPEPTPYGAWPSPVDAALVASHDGKPEYLGAVGDELWWTAPRPEEGGRRALLRLRPEGGPAECVLPPPWNARSRVIEYGGVPWAGIPRPAGGPLIVFTHYADQRLHAFEPDAPGPP</sequence>
<evidence type="ECO:0008006" key="3">
    <source>
        <dbReference type="Google" id="ProtNLM"/>
    </source>
</evidence>
<protein>
    <recommendedName>
        <fullName evidence="3">S9 family peptidase</fullName>
    </recommendedName>
</protein>
<dbReference type="Proteomes" id="UP000295345">
    <property type="component" value="Unassembled WGS sequence"/>
</dbReference>
<evidence type="ECO:0000313" key="1">
    <source>
        <dbReference type="EMBL" id="TDC78629.1"/>
    </source>
</evidence>
<name>A0A4R4TWV0_9ACTN</name>
<reference evidence="1 2" key="1">
    <citation type="submission" date="2019-03" db="EMBL/GenBank/DDBJ databases">
        <title>Draft genome sequences of novel Actinobacteria.</title>
        <authorList>
            <person name="Sahin N."/>
            <person name="Ay H."/>
            <person name="Saygin H."/>
        </authorList>
    </citation>
    <scope>NUCLEOTIDE SEQUENCE [LARGE SCALE GENOMIC DNA]</scope>
    <source>
        <strain evidence="1 2">DSM 41900</strain>
    </source>
</reference>
<proteinExistence type="predicted"/>
<accession>A0A4R4TWV0</accession>
<dbReference type="EMBL" id="SMKI01000029">
    <property type="protein sequence ID" value="TDC78629.1"/>
    <property type="molecule type" value="Genomic_DNA"/>
</dbReference>
<feature type="non-terminal residue" evidence="1">
    <location>
        <position position="119"/>
    </location>
</feature>
<keyword evidence="2" id="KW-1185">Reference proteome</keyword>
<organism evidence="1 2">
    <name type="scientific">Streptomyces hainanensis</name>
    <dbReference type="NCBI Taxonomy" id="402648"/>
    <lineage>
        <taxon>Bacteria</taxon>
        <taxon>Bacillati</taxon>
        <taxon>Actinomycetota</taxon>
        <taxon>Actinomycetes</taxon>
        <taxon>Kitasatosporales</taxon>
        <taxon>Streptomycetaceae</taxon>
        <taxon>Streptomyces</taxon>
    </lineage>
</organism>
<dbReference type="AlphaFoldDB" id="A0A4R4TWV0"/>
<evidence type="ECO:0000313" key="2">
    <source>
        <dbReference type="Proteomes" id="UP000295345"/>
    </source>
</evidence>
<comment type="caution">
    <text evidence="1">The sequence shown here is derived from an EMBL/GenBank/DDBJ whole genome shotgun (WGS) entry which is preliminary data.</text>
</comment>
<gene>
    <name evidence="1" type="ORF">E1283_04550</name>
</gene>